<dbReference type="InterPro" id="IPR050570">
    <property type="entry name" value="Cell_wall_metabolism_enzyme"/>
</dbReference>
<feature type="signal peptide" evidence="2">
    <location>
        <begin position="1"/>
        <end position="29"/>
    </location>
</feature>
<dbReference type="PROSITE" id="PS51782">
    <property type="entry name" value="LYSM"/>
    <property type="match status" value="1"/>
</dbReference>
<gene>
    <name evidence="4" type="ORF">COB67_12630</name>
</gene>
<dbReference type="InterPro" id="IPR011055">
    <property type="entry name" value="Dup_hybrid_motif"/>
</dbReference>
<feature type="domain" description="LysM" evidence="3">
    <location>
        <begin position="41"/>
        <end position="85"/>
    </location>
</feature>
<dbReference type="EMBL" id="NVSR01000140">
    <property type="protein sequence ID" value="PCI23645.1"/>
    <property type="molecule type" value="Genomic_DNA"/>
</dbReference>
<dbReference type="AlphaFoldDB" id="A0A2A4SRW1"/>
<evidence type="ECO:0000313" key="5">
    <source>
        <dbReference type="Proteomes" id="UP000218113"/>
    </source>
</evidence>
<evidence type="ECO:0000256" key="1">
    <source>
        <dbReference type="ARBA" id="ARBA00022729"/>
    </source>
</evidence>
<dbReference type="Gene3D" id="3.10.350.10">
    <property type="entry name" value="LysM domain"/>
    <property type="match status" value="1"/>
</dbReference>
<evidence type="ECO:0000259" key="3">
    <source>
        <dbReference type="PROSITE" id="PS51782"/>
    </source>
</evidence>
<proteinExistence type="predicted"/>
<sequence length="226" mass="25274">MVNPIFNRPKIAKLQLVILYLLLASLFFACSPTTVQPKEGVWYQVREGETLDAIAQRFSVDVILIQRENQIYDARDIFVGMNIFIPRTQGIGVSPQIEAGRGQIRMIWPSLGTISSGFGKRQGRMHHGVDLTRDQGKDILAASSGVVEFLGVQSGYGRTIIIDHGNGIKTLYAHNEKFYTKKGRRVKQGTKIAKMGNTGRSTGIHLHFEVRVNGEKVNPLRFLPVR</sequence>
<dbReference type="CDD" id="cd12797">
    <property type="entry name" value="M23_peptidase"/>
    <property type="match status" value="1"/>
</dbReference>
<organism evidence="4 5">
    <name type="scientific">SAR324 cluster bacterium</name>
    <dbReference type="NCBI Taxonomy" id="2024889"/>
    <lineage>
        <taxon>Bacteria</taxon>
        <taxon>Deltaproteobacteria</taxon>
        <taxon>SAR324 cluster</taxon>
    </lineage>
</organism>
<comment type="caution">
    <text evidence="4">The sequence shown here is derived from an EMBL/GenBank/DDBJ whole genome shotgun (WGS) entry which is preliminary data.</text>
</comment>
<accession>A0A2A4SRW1</accession>
<dbReference type="InterPro" id="IPR016047">
    <property type="entry name" value="M23ase_b-sheet_dom"/>
</dbReference>
<dbReference type="PANTHER" id="PTHR21666">
    <property type="entry name" value="PEPTIDASE-RELATED"/>
    <property type="match status" value="1"/>
</dbReference>
<dbReference type="Pfam" id="PF01551">
    <property type="entry name" value="Peptidase_M23"/>
    <property type="match status" value="1"/>
</dbReference>
<evidence type="ECO:0000256" key="2">
    <source>
        <dbReference type="SAM" id="SignalP"/>
    </source>
</evidence>
<dbReference type="SMART" id="SM00257">
    <property type="entry name" value="LysM"/>
    <property type="match status" value="1"/>
</dbReference>
<dbReference type="InterPro" id="IPR036779">
    <property type="entry name" value="LysM_dom_sf"/>
</dbReference>
<keyword evidence="1 2" id="KW-0732">Signal</keyword>
<protein>
    <recommendedName>
        <fullName evidence="3">LysM domain-containing protein</fullName>
    </recommendedName>
</protein>
<dbReference type="Proteomes" id="UP000218113">
    <property type="component" value="Unassembled WGS sequence"/>
</dbReference>
<reference evidence="5" key="1">
    <citation type="submission" date="2017-08" db="EMBL/GenBank/DDBJ databases">
        <title>A dynamic microbial community with high functional redundancy inhabits the cold, oxic subseafloor aquifer.</title>
        <authorList>
            <person name="Tully B.J."/>
            <person name="Wheat C.G."/>
            <person name="Glazer B.T."/>
            <person name="Huber J.A."/>
        </authorList>
    </citation>
    <scope>NUCLEOTIDE SEQUENCE [LARGE SCALE GENOMIC DNA]</scope>
</reference>
<dbReference type="GO" id="GO:0004222">
    <property type="term" value="F:metalloendopeptidase activity"/>
    <property type="evidence" value="ECO:0007669"/>
    <property type="project" value="TreeGrafter"/>
</dbReference>
<dbReference type="Gene3D" id="2.70.70.10">
    <property type="entry name" value="Glucose Permease (Domain IIA)"/>
    <property type="match status" value="1"/>
</dbReference>
<dbReference type="Pfam" id="PF01476">
    <property type="entry name" value="LysM"/>
    <property type="match status" value="1"/>
</dbReference>
<dbReference type="PANTHER" id="PTHR21666:SF289">
    <property type="entry name" value="L-ALA--D-GLU ENDOPEPTIDASE"/>
    <property type="match status" value="1"/>
</dbReference>
<feature type="chain" id="PRO_5012088209" description="LysM domain-containing protein" evidence="2">
    <location>
        <begin position="30"/>
        <end position="226"/>
    </location>
</feature>
<name>A0A2A4SRW1_9DELT</name>
<dbReference type="SUPFAM" id="SSF51261">
    <property type="entry name" value="Duplicated hybrid motif"/>
    <property type="match status" value="1"/>
</dbReference>
<dbReference type="InterPro" id="IPR018392">
    <property type="entry name" value="LysM"/>
</dbReference>
<evidence type="ECO:0000313" key="4">
    <source>
        <dbReference type="EMBL" id="PCI23645.1"/>
    </source>
</evidence>
<dbReference type="CDD" id="cd00118">
    <property type="entry name" value="LysM"/>
    <property type="match status" value="1"/>
</dbReference>